<evidence type="ECO:0000256" key="2">
    <source>
        <dbReference type="ARBA" id="ARBA00023015"/>
    </source>
</evidence>
<dbReference type="InterPro" id="IPR036388">
    <property type="entry name" value="WH-like_DNA-bd_sf"/>
</dbReference>
<comment type="caution">
    <text evidence="6">The sequence shown here is derived from an EMBL/GenBank/DDBJ whole genome shotgun (WGS) entry which is preliminary data.</text>
</comment>
<reference evidence="6" key="1">
    <citation type="submission" date="2020-11" db="EMBL/GenBank/DDBJ databases">
        <title>Nocardioides sp. CBS4Y-1, whole genome shotgun sequence.</title>
        <authorList>
            <person name="Tuo L."/>
        </authorList>
    </citation>
    <scope>NUCLEOTIDE SEQUENCE</scope>
    <source>
        <strain evidence="6">CBS4Y-1</strain>
    </source>
</reference>
<dbReference type="GO" id="GO:0032993">
    <property type="term" value="C:protein-DNA complex"/>
    <property type="evidence" value="ECO:0007669"/>
    <property type="project" value="TreeGrafter"/>
</dbReference>
<dbReference type="InterPro" id="IPR036390">
    <property type="entry name" value="WH_DNA-bd_sf"/>
</dbReference>
<name>A0A930Y8I3_9ACTN</name>
<sequence>MVSDLSDDSLTRDLDTRLVRTFAMVAEEMSFSGAARRLGMTQQGVSSHVRRLEGLLAVPLFERSRSHVALTERGESLLGHARQVLMATENLFAATSTQRSPVRVAEIRGRRMMQQCYATFRREHPQQPVTFFDMLSREQTKAIAEGHLDIGMGRLLAPVPGLNSMPFRLDPVLALNVTDPGPVHLRSGRVGYTGGGSERFANWVSFCRELSVSTGAHLVPVPHDNTMLEAIGQGQMAGELPPVLAMAGMRDYPSAEYFDFRPLEDIQPYYPWRIFWRTNESRREVRAFLSTALAVAREQRWMELLDRDVEIWLPRDGEDHLRPGARMP</sequence>
<dbReference type="InterPro" id="IPR000847">
    <property type="entry name" value="LysR_HTH_N"/>
</dbReference>
<dbReference type="GO" id="GO:0003677">
    <property type="term" value="F:DNA binding"/>
    <property type="evidence" value="ECO:0007669"/>
    <property type="project" value="UniProtKB-KW"/>
</dbReference>
<evidence type="ECO:0000259" key="5">
    <source>
        <dbReference type="PROSITE" id="PS50931"/>
    </source>
</evidence>
<gene>
    <name evidence="6" type="ORF">ISG29_15505</name>
</gene>
<dbReference type="InterPro" id="IPR005119">
    <property type="entry name" value="LysR_subst-bd"/>
</dbReference>
<dbReference type="Proteomes" id="UP000656804">
    <property type="component" value="Unassembled WGS sequence"/>
</dbReference>
<evidence type="ECO:0000313" key="7">
    <source>
        <dbReference type="Proteomes" id="UP000656804"/>
    </source>
</evidence>
<dbReference type="SUPFAM" id="SSF46785">
    <property type="entry name" value="Winged helix' DNA-binding domain"/>
    <property type="match status" value="1"/>
</dbReference>
<accession>A0A930Y8I3</accession>
<evidence type="ECO:0000256" key="4">
    <source>
        <dbReference type="ARBA" id="ARBA00023163"/>
    </source>
</evidence>
<organism evidence="6 7">
    <name type="scientific">Nocardioides acrostichi</name>
    <dbReference type="NCBI Taxonomy" id="2784339"/>
    <lineage>
        <taxon>Bacteria</taxon>
        <taxon>Bacillati</taxon>
        <taxon>Actinomycetota</taxon>
        <taxon>Actinomycetes</taxon>
        <taxon>Propionibacteriales</taxon>
        <taxon>Nocardioidaceae</taxon>
        <taxon>Nocardioides</taxon>
    </lineage>
</organism>
<keyword evidence="7" id="KW-1185">Reference proteome</keyword>
<dbReference type="PRINTS" id="PR00039">
    <property type="entry name" value="HTHLYSR"/>
</dbReference>
<protein>
    <submittedName>
        <fullName evidence="6">LysR family transcriptional regulator</fullName>
    </submittedName>
</protein>
<proteinExistence type="inferred from homology"/>
<comment type="similarity">
    <text evidence="1">Belongs to the LysR transcriptional regulatory family.</text>
</comment>
<evidence type="ECO:0000256" key="3">
    <source>
        <dbReference type="ARBA" id="ARBA00023125"/>
    </source>
</evidence>
<keyword evidence="4" id="KW-0804">Transcription</keyword>
<keyword evidence="3" id="KW-0238">DNA-binding</keyword>
<dbReference type="SUPFAM" id="SSF53850">
    <property type="entry name" value="Periplasmic binding protein-like II"/>
    <property type="match status" value="1"/>
</dbReference>
<evidence type="ECO:0000256" key="1">
    <source>
        <dbReference type="ARBA" id="ARBA00009437"/>
    </source>
</evidence>
<dbReference type="GO" id="GO:0003700">
    <property type="term" value="F:DNA-binding transcription factor activity"/>
    <property type="evidence" value="ECO:0007669"/>
    <property type="project" value="InterPro"/>
</dbReference>
<dbReference type="AlphaFoldDB" id="A0A930Y8I3"/>
<dbReference type="EMBL" id="JADIVZ010000009">
    <property type="protein sequence ID" value="MBF4163101.1"/>
    <property type="molecule type" value="Genomic_DNA"/>
</dbReference>
<dbReference type="RefSeq" id="WP_194504358.1">
    <property type="nucleotide sequence ID" value="NZ_JADIVZ010000009.1"/>
</dbReference>
<dbReference type="Gene3D" id="3.40.190.10">
    <property type="entry name" value="Periplasmic binding protein-like II"/>
    <property type="match status" value="1"/>
</dbReference>
<dbReference type="PANTHER" id="PTHR30346">
    <property type="entry name" value="TRANSCRIPTIONAL DUAL REGULATOR HCAR-RELATED"/>
    <property type="match status" value="1"/>
</dbReference>
<feature type="domain" description="HTH lysR-type" evidence="5">
    <location>
        <begin position="14"/>
        <end position="71"/>
    </location>
</feature>
<dbReference type="Pfam" id="PF00126">
    <property type="entry name" value="HTH_1"/>
    <property type="match status" value="1"/>
</dbReference>
<keyword evidence="2" id="KW-0805">Transcription regulation</keyword>
<dbReference type="Gene3D" id="1.10.10.10">
    <property type="entry name" value="Winged helix-like DNA-binding domain superfamily/Winged helix DNA-binding domain"/>
    <property type="match status" value="1"/>
</dbReference>
<dbReference type="PANTHER" id="PTHR30346:SF0">
    <property type="entry name" value="HCA OPERON TRANSCRIPTIONAL ACTIVATOR HCAR"/>
    <property type="match status" value="1"/>
</dbReference>
<dbReference type="Pfam" id="PF03466">
    <property type="entry name" value="LysR_substrate"/>
    <property type="match status" value="1"/>
</dbReference>
<dbReference type="PROSITE" id="PS50931">
    <property type="entry name" value="HTH_LYSR"/>
    <property type="match status" value="1"/>
</dbReference>
<evidence type="ECO:0000313" key="6">
    <source>
        <dbReference type="EMBL" id="MBF4163101.1"/>
    </source>
</evidence>